<comment type="caution">
    <text evidence="1">The sequence shown here is derived from an EMBL/GenBank/DDBJ whole genome shotgun (WGS) entry which is preliminary data.</text>
</comment>
<reference evidence="1 2" key="1">
    <citation type="journal article" date="2014" name="Genome Announc.">
        <title>Draft Genome Sequence of Magnetospirillum sp. Strain SO-1, a Freshwater Magnetotactic Bacterium Isolated from the Ol'khovka River, Russia.</title>
        <authorList>
            <person name="Grouzdev D.S."/>
            <person name="Dziuba M.V."/>
            <person name="Sukhacheva M.S."/>
            <person name="Mardanov A.V."/>
            <person name="Beletskiy A.V."/>
            <person name="Kuznetsov B.B."/>
            <person name="Skryabin K.G."/>
        </authorList>
    </citation>
    <scope>NUCLEOTIDE SEQUENCE [LARGE SCALE GENOMIC DNA]</scope>
    <source>
        <strain evidence="1 2">SO-1</strain>
    </source>
</reference>
<dbReference type="eggNOG" id="ENOG502Z7JB">
    <property type="taxonomic scope" value="Bacteria"/>
</dbReference>
<evidence type="ECO:0000313" key="2">
    <source>
        <dbReference type="Proteomes" id="UP000011744"/>
    </source>
</evidence>
<dbReference type="PATRIC" id="fig|1244869.3.peg.4062"/>
<gene>
    <name evidence="1" type="ORF">H261_20452</name>
</gene>
<proteinExistence type="predicted"/>
<dbReference type="EMBL" id="AONQ01000086">
    <property type="protein sequence ID" value="EME68052.1"/>
    <property type="molecule type" value="Genomic_DNA"/>
</dbReference>
<dbReference type="RefSeq" id="WP_008621359.1">
    <property type="nucleotide sequence ID" value="NZ_AONQ01000086.1"/>
</dbReference>
<dbReference type="InterPro" id="IPR025701">
    <property type="entry name" value="UBQ-conjugat_E2_E"/>
</dbReference>
<dbReference type="STRING" id="1244869.H261_20452"/>
<dbReference type="Proteomes" id="UP000011744">
    <property type="component" value="Unassembled WGS sequence"/>
</dbReference>
<evidence type="ECO:0008006" key="3">
    <source>
        <dbReference type="Google" id="ProtNLM"/>
    </source>
</evidence>
<keyword evidence="2" id="KW-1185">Reference proteome</keyword>
<dbReference type="Pfam" id="PF14462">
    <property type="entry name" value="Prok-E2_E"/>
    <property type="match status" value="1"/>
</dbReference>
<accession>M2ZL96</accession>
<sequence length="96" mass="11145">MLESFLLPGSRFDAERADILILLPPGYPDTAPDMFYLLPWVRLVGKGAYPRAADIRFDFDGKTWQRWSRHEPQWRPGVDGIWTMLKRVERALEVAA</sequence>
<organism evidence="1 2">
    <name type="scientific">Paramagnetospirillum caucaseum</name>
    <dbReference type="NCBI Taxonomy" id="1244869"/>
    <lineage>
        <taxon>Bacteria</taxon>
        <taxon>Pseudomonadati</taxon>
        <taxon>Pseudomonadota</taxon>
        <taxon>Alphaproteobacteria</taxon>
        <taxon>Rhodospirillales</taxon>
        <taxon>Magnetospirillaceae</taxon>
        <taxon>Paramagnetospirillum</taxon>
    </lineage>
</organism>
<evidence type="ECO:0000313" key="1">
    <source>
        <dbReference type="EMBL" id="EME68052.1"/>
    </source>
</evidence>
<name>M2ZL96_9PROT</name>
<protein>
    <recommendedName>
        <fullName evidence="3">E2/UBC family protein E</fullName>
    </recommendedName>
</protein>
<dbReference type="AlphaFoldDB" id="M2ZL96"/>